<keyword evidence="11" id="KW-1133">Transmembrane helix</keyword>
<dbReference type="InterPro" id="IPR011712">
    <property type="entry name" value="Sig_transdc_His_kin_sub3_dim/P"/>
</dbReference>
<keyword evidence="11" id="KW-0472">Membrane</keyword>
<feature type="transmembrane region" description="Helical" evidence="11">
    <location>
        <begin position="48"/>
        <end position="68"/>
    </location>
</feature>
<evidence type="ECO:0000259" key="13">
    <source>
        <dbReference type="Pfam" id="PF07730"/>
    </source>
</evidence>
<keyword evidence="9" id="KW-0175">Coiled coil</keyword>
<keyword evidence="6 15" id="KW-0418">Kinase</keyword>
<dbReference type="Pfam" id="PF02518">
    <property type="entry name" value="HATPase_c"/>
    <property type="match status" value="1"/>
</dbReference>
<keyword evidence="5" id="KW-0547">Nucleotide-binding</keyword>
<evidence type="ECO:0000256" key="6">
    <source>
        <dbReference type="ARBA" id="ARBA00022777"/>
    </source>
</evidence>
<dbReference type="InterPro" id="IPR055558">
    <property type="entry name" value="DUF7134"/>
</dbReference>
<evidence type="ECO:0000256" key="1">
    <source>
        <dbReference type="ARBA" id="ARBA00000085"/>
    </source>
</evidence>
<sequence>MTTMSHETAVEAPRAAPLEPGSPAPQAPLDRIARVQRRLRDFDRRRPWALDLLVMALVAAITLPDLLLDGDSVGPFKPGANAYARESLPVLVPYAVTAVLVAALWWRRRHPGVVALVVSTVVFTQWWIGLWQPSAVSVLIALYTLASLGRLKVLAWMTAIVAAHTVVVITVVQEVDQPLLGLFFMFGAVTAAVALGLTVRIRRLYTAALEERARRLEVERDQRERLIAAAERSRIAREMHDILGHNLSVMVTLADGAATLAENRNEPSAETLRLLGETGREAMDELRRVLGVLRAEGRDPRSLGPQPGVGDLETLLERVRAAGLIVTCRTSGHLDQLGSGVQLTVFRIVQEALTNTLKHAGAPAVAAVTLSADAGQVHIRVVDSGGGARGRERREPGHGLIGIRQRAALYGGTVTIGPRESGSGWVVDVVLERSAAGAPHGTGAFSS</sequence>
<evidence type="ECO:0000256" key="7">
    <source>
        <dbReference type="ARBA" id="ARBA00022840"/>
    </source>
</evidence>
<evidence type="ECO:0000256" key="3">
    <source>
        <dbReference type="ARBA" id="ARBA00022553"/>
    </source>
</evidence>
<dbReference type="GO" id="GO:0016020">
    <property type="term" value="C:membrane"/>
    <property type="evidence" value="ECO:0007669"/>
    <property type="project" value="InterPro"/>
</dbReference>
<evidence type="ECO:0000256" key="5">
    <source>
        <dbReference type="ARBA" id="ARBA00022741"/>
    </source>
</evidence>
<feature type="region of interest" description="Disordered" evidence="10">
    <location>
        <begin position="1"/>
        <end position="27"/>
    </location>
</feature>
<name>A0A1G7DBZ6_9ACTN</name>
<evidence type="ECO:0000256" key="4">
    <source>
        <dbReference type="ARBA" id="ARBA00022679"/>
    </source>
</evidence>
<dbReference type="Pfam" id="PF23539">
    <property type="entry name" value="DUF7134"/>
    <property type="match status" value="1"/>
</dbReference>
<feature type="coiled-coil region" evidence="9">
    <location>
        <begin position="206"/>
        <end position="233"/>
    </location>
</feature>
<dbReference type="CDD" id="cd16917">
    <property type="entry name" value="HATPase_UhpB-NarQ-NarX-like"/>
    <property type="match status" value="1"/>
</dbReference>
<dbReference type="EMBL" id="FNAD01000024">
    <property type="protein sequence ID" value="SDE49033.1"/>
    <property type="molecule type" value="Genomic_DNA"/>
</dbReference>
<dbReference type="PANTHER" id="PTHR24421">
    <property type="entry name" value="NITRATE/NITRITE SENSOR PROTEIN NARX-RELATED"/>
    <property type="match status" value="1"/>
</dbReference>
<feature type="domain" description="Histidine kinase/HSP90-like ATPase" evidence="12">
    <location>
        <begin position="341"/>
        <end position="431"/>
    </location>
</feature>
<dbReference type="GO" id="GO:0005524">
    <property type="term" value="F:ATP binding"/>
    <property type="evidence" value="ECO:0007669"/>
    <property type="project" value="UniProtKB-KW"/>
</dbReference>
<reference evidence="16" key="1">
    <citation type="submission" date="2016-10" db="EMBL/GenBank/DDBJ databases">
        <authorList>
            <person name="Varghese N."/>
            <person name="Submissions S."/>
        </authorList>
    </citation>
    <scope>NUCLEOTIDE SEQUENCE [LARGE SCALE GENOMIC DNA]</scope>
    <source>
        <strain evidence="16">CGMCC 4.3516</strain>
    </source>
</reference>
<dbReference type="PANTHER" id="PTHR24421:SF10">
    <property type="entry name" value="NITRATE_NITRITE SENSOR PROTEIN NARQ"/>
    <property type="match status" value="1"/>
</dbReference>
<dbReference type="Gene3D" id="1.20.5.1930">
    <property type="match status" value="1"/>
</dbReference>
<keyword evidence="8" id="KW-0902">Two-component regulatory system</keyword>
<gene>
    <name evidence="15" type="ORF">SAMN05216270_12411</name>
</gene>
<dbReference type="Proteomes" id="UP000198949">
    <property type="component" value="Unassembled WGS sequence"/>
</dbReference>
<dbReference type="InterPro" id="IPR003594">
    <property type="entry name" value="HATPase_dom"/>
</dbReference>
<dbReference type="InterPro" id="IPR036890">
    <property type="entry name" value="HATPase_C_sf"/>
</dbReference>
<evidence type="ECO:0000259" key="12">
    <source>
        <dbReference type="Pfam" id="PF02518"/>
    </source>
</evidence>
<dbReference type="Gene3D" id="3.30.565.10">
    <property type="entry name" value="Histidine kinase-like ATPase, C-terminal domain"/>
    <property type="match status" value="1"/>
</dbReference>
<keyword evidence="11" id="KW-0812">Transmembrane</keyword>
<evidence type="ECO:0000256" key="10">
    <source>
        <dbReference type="SAM" id="MobiDB-lite"/>
    </source>
</evidence>
<feature type="transmembrane region" description="Helical" evidence="11">
    <location>
        <begin position="113"/>
        <end position="133"/>
    </location>
</feature>
<dbReference type="Pfam" id="PF07730">
    <property type="entry name" value="HisKA_3"/>
    <property type="match status" value="1"/>
</dbReference>
<dbReference type="EC" id="2.7.13.3" evidence="2"/>
<evidence type="ECO:0000256" key="8">
    <source>
        <dbReference type="ARBA" id="ARBA00023012"/>
    </source>
</evidence>
<evidence type="ECO:0000256" key="9">
    <source>
        <dbReference type="SAM" id="Coils"/>
    </source>
</evidence>
<evidence type="ECO:0000256" key="2">
    <source>
        <dbReference type="ARBA" id="ARBA00012438"/>
    </source>
</evidence>
<evidence type="ECO:0000313" key="16">
    <source>
        <dbReference type="Proteomes" id="UP000198949"/>
    </source>
</evidence>
<evidence type="ECO:0000256" key="11">
    <source>
        <dbReference type="SAM" id="Phobius"/>
    </source>
</evidence>
<dbReference type="InterPro" id="IPR050482">
    <property type="entry name" value="Sensor_HK_TwoCompSys"/>
</dbReference>
<dbReference type="GO" id="GO:0046983">
    <property type="term" value="F:protein dimerization activity"/>
    <property type="evidence" value="ECO:0007669"/>
    <property type="project" value="InterPro"/>
</dbReference>
<keyword evidence="3" id="KW-0597">Phosphoprotein</keyword>
<dbReference type="AlphaFoldDB" id="A0A1G7DBZ6"/>
<proteinExistence type="predicted"/>
<protein>
    <recommendedName>
        <fullName evidence="2">histidine kinase</fullName>
        <ecNumber evidence="2">2.7.13.3</ecNumber>
    </recommendedName>
</protein>
<evidence type="ECO:0000259" key="14">
    <source>
        <dbReference type="Pfam" id="PF23539"/>
    </source>
</evidence>
<accession>A0A1G7DBZ6</accession>
<keyword evidence="4" id="KW-0808">Transferase</keyword>
<feature type="domain" description="DUF7134" evidence="14">
    <location>
        <begin position="39"/>
        <end position="203"/>
    </location>
</feature>
<dbReference type="OrthoDB" id="227596at2"/>
<feature type="domain" description="Signal transduction histidine kinase subgroup 3 dimerisation and phosphoacceptor" evidence="13">
    <location>
        <begin position="231"/>
        <end position="296"/>
    </location>
</feature>
<feature type="transmembrane region" description="Helical" evidence="11">
    <location>
        <begin position="179"/>
        <end position="199"/>
    </location>
</feature>
<dbReference type="SUPFAM" id="SSF55874">
    <property type="entry name" value="ATPase domain of HSP90 chaperone/DNA topoisomerase II/histidine kinase"/>
    <property type="match status" value="1"/>
</dbReference>
<keyword evidence="7" id="KW-0067">ATP-binding</keyword>
<comment type="catalytic activity">
    <reaction evidence="1">
        <text>ATP + protein L-histidine = ADP + protein N-phospho-L-histidine.</text>
        <dbReference type="EC" id="2.7.13.3"/>
    </reaction>
</comment>
<feature type="transmembrane region" description="Helical" evidence="11">
    <location>
        <begin position="153"/>
        <end position="172"/>
    </location>
</feature>
<organism evidence="15 16">
    <name type="scientific">Glycomyces harbinensis</name>
    <dbReference type="NCBI Taxonomy" id="58114"/>
    <lineage>
        <taxon>Bacteria</taxon>
        <taxon>Bacillati</taxon>
        <taxon>Actinomycetota</taxon>
        <taxon>Actinomycetes</taxon>
        <taxon>Glycomycetales</taxon>
        <taxon>Glycomycetaceae</taxon>
        <taxon>Glycomyces</taxon>
    </lineage>
</organism>
<dbReference type="GO" id="GO:0000155">
    <property type="term" value="F:phosphorelay sensor kinase activity"/>
    <property type="evidence" value="ECO:0007669"/>
    <property type="project" value="InterPro"/>
</dbReference>
<feature type="transmembrane region" description="Helical" evidence="11">
    <location>
        <begin position="88"/>
        <end position="106"/>
    </location>
</feature>
<evidence type="ECO:0000313" key="15">
    <source>
        <dbReference type="EMBL" id="SDE49033.1"/>
    </source>
</evidence>
<keyword evidence="16" id="KW-1185">Reference proteome</keyword>
<dbReference type="STRING" id="58114.SAMN05216270_12411"/>